<evidence type="ECO:0000256" key="2">
    <source>
        <dbReference type="ARBA" id="ARBA00008974"/>
    </source>
</evidence>
<dbReference type="InterPro" id="IPR026030">
    <property type="entry name" value="Pur-cyt_permease_Fcy2/21/22"/>
</dbReference>
<feature type="transmembrane region" description="Helical" evidence="8">
    <location>
        <begin position="138"/>
        <end position="157"/>
    </location>
</feature>
<protein>
    <submittedName>
        <fullName evidence="9">Purine-cytosine permease YxlA</fullName>
    </submittedName>
</protein>
<sequence>MTAEATSELFGIIEEKGIAEVSLTETHGNPKAVFGLWMAANIEFATLTTGALATGWLGLSFSAALAAILIANVLGGLTLAFFSTFGVDYGLPQMIQGANWFGKLGNKLPSLFNFLGGFSWFAVNTIVGAYALQYFFGGSLIVSIIVLSAIQVAIAFVGHDLIQATEKYLVYVLTLVFLALSFVAVRHLGLSVPENVKSEAAVGGFSGAFMLATSIMVGYVVGWIPYSSDYTRYLRTNQNPAAVKKTVRTYAFWGSLISTVWIEALGALIGASVSFAKPSDLFTSWMPEWLKTPLLIAVVLGTISANILNIYSATLSALAIGVKIKQHWAALLTGTIGTIISVLAAENFITNYENFLFVLGYWTVPWISITLFCHLTSRTSRLGGVSAAFVAWVVTVVASEPFWNQTLHTGSFAAAYPQFGDSTFIVSFVLGAVLYFLLTSPGPVVAAAGE</sequence>
<evidence type="ECO:0000256" key="1">
    <source>
        <dbReference type="ARBA" id="ARBA00004141"/>
    </source>
</evidence>
<feature type="transmembrane region" description="Helical" evidence="8">
    <location>
        <begin position="355"/>
        <end position="375"/>
    </location>
</feature>
<evidence type="ECO:0000256" key="5">
    <source>
        <dbReference type="ARBA" id="ARBA00022989"/>
    </source>
</evidence>
<feature type="transmembrane region" description="Helical" evidence="8">
    <location>
        <begin position="247"/>
        <end position="275"/>
    </location>
</feature>
<evidence type="ECO:0000256" key="3">
    <source>
        <dbReference type="ARBA" id="ARBA00022448"/>
    </source>
</evidence>
<accession>A0ABQ6AFA1</accession>
<keyword evidence="6 7" id="KW-0472">Membrane</keyword>
<evidence type="ECO:0000313" key="10">
    <source>
        <dbReference type="Proteomes" id="UP001156641"/>
    </source>
</evidence>
<feature type="transmembrane region" description="Helical" evidence="8">
    <location>
        <begin position="169"/>
        <end position="188"/>
    </location>
</feature>
<feature type="transmembrane region" description="Helical" evidence="8">
    <location>
        <begin position="423"/>
        <end position="448"/>
    </location>
</feature>
<keyword evidence="10" id="KW-1185">Reference proteome</keyword>
<comment type="similarity">
    <text evidence="2 7">Belongs to the purine-cytosine permease (2.A.39) family.</text>
</comment>
<keyword evidence="4 8" id="KW-0812">Transmembrane</keyword>
<feature type="transmembrane region" description="Helical" evidence="8">
    <location>
        <begin position="382"/>
        <end position="403"/>
    </location>
</feature>
<evidence type="ECO:0000256" key="8">
    <source>
        <dbReference type="SAM" id="Phobius"/>
    </source>
</evidence>
<keyword evidence="5 8" id="KW-1133">Transmembrane helix</keyword>
<dbReference type="RefSeq" id="WP_284259760.1">
    <property type="nucleotide sequence ID" value="NZ_BSOS01000099.1"/>
</dbReference>
<dbReference type="Proteomes" id="UP001156641">
    <property type="component" value="Unassembled WGS sequence"/>
</dbReference>
<feature type="transmembrane region" description="Helical" evidence="8">
    <location>
        <begin position="328"/>
        <end position="349"/>
    </location>
</feature>
<dbReference type="PANTHER" id="PTHR31806">
    <property type="entry name" value="PURINE-CYTOSINE PERMEASE FCY2-RELATED"/>
    <property type="match status" value="1"/>
</dbReference>
<reference evidence="10" key="1">
    <citation type="journal article" date="2019" name="Int. J. Syst. Evol. Microbiol.">
        <title>The Global Catalogue of Microorganisms (GCM) 10K type strain sequencing project: providing services to taxonomists for standard genome sequencing and annotation.</title>
        <authorList>
            <consortium name="The Broad Institute Genomics Platform"/>
            <consortium name="The Broad Institute Genome Sequencing Center for Infectious Disease"/>
            <person name="Wu L."/>
            <person name="Ma J."/>
        </authorList>
    </citation>
    <scope>NUCLEOTIDE SEQUENCE [LARGE SCALE GENOMIC DNA]</scope>
    <source>
        <strain evidence="10">NBRC 112502</strain>
    </source>
</reference>
<evidence type="ECO:0000313" key="9">
    <source>
        <dbReference type="EMBL" id="GLR68898.1"/>
    </source>
</evidence>
<dbReference type="Pfam" id="PF02133">
    <property type="entry name" value="Transp_cyt_pur"/>
    <property type="match status" value="1"/>
</dbReference>
<evidence type="ECO:0000256" key="7">
    <source>
        <dbReference type="PIRNR" id="PIRNR002744"/>
    </source>
</evidence>
<name>A0ABQ6AFA1_9PROT</name>
<organism evidence="9 10">
    <name type="scientific">Acidocella aquatica</name>
    <dbReference type="NCBI Taxonomy" id="1922313"/>
    <lineage>
        <taxon>Bacteria</taxon>
        <taxon>Pseudomonadati</taxon>
        <taxon>Pseudomonadota</taxon>
        <taxon>Alphaproteobacteria</taxon>
        <taxon>Acetobacterales</taxon>
        <taxon>Acidocellaceae</taxon>
        <taxon>Acidocella</taxon>
    </lineage>
</organism>
<feature type="transmembrane region" description="Helical" evidence="8">
    <location>
        <begin position="295"/>
        <end position="321"/>
    </location>
</feature>
<dbReference type="EMBL" id="BSOS01000099">
    <property type="protein sequence ID" value="GLR68898.1"/>
    <property type="molecule type" value="Genomic_DNA"/>
</dbReference>
<comment type="subcellular location">
    <subcellularLocation>
        <location evidence="1">Membrane</location>
        <topology evidence="1">Multi-pass membrane protein</topology>
    </subcellularLocation>
</comment>
<gene>
    <name evidence="9" type="primary">yxlA</name>
    <name evidence="9" type="ORF">GCM10010909_35800</name>
</gene>
<dbReference type="PIRSF" id="PIRSF002744">
    <property type="entry name" value="Pur-cyt_permease"/>
    <property type="match status" value="1"/>
</dbReference>
<feature type="transmembrane region" description="Helical" evidence="8">
    <location>
        <begin position="63"/>
        <end position="91"/>
    </location>
</feature>
<keyword evidence="3 7" id="KW-0813">Transport</keyword>
<feature type="transmembrane region" description="Helical" evidence="8">
    <location>
        <begin position="111"/>
        <end position="132"/>
    </location>
</feature>
<dbReference type="Gene3D" id="1.10.4160.10">
    <property type="entry name" value="Hydantoin permease"/>
    <property type="match status" value="1"/>
</dbReference>
<proteinExistence type="inferred from homology"/>
<evidence type="ECO:0000256" key="6">
    <source>
        <dbReference type="ARBA" id="ARBA00023136"/>
    </source>
</evidence>
<feature type="transmembrane region" description="Helical" evidence="8">
    <location>
        <begin position="32"/>
        <end position="57"/>
    </location>
</feature>
<feature type="transmembrane region" description="Helical" evidence="8">
    <location>
        <begin position="200"/>
        <end position="226"/>
    </location>
</feature>
<evidence type="ECO:0000256" key="4">
    <source>
        <dbReference type="ARBA" id="ARBA00022692"/>
    </source>
</evidence>
<dbReference type="PANTHER" id="PTHR31806:SF1">
    <property type="entry name" value="PURINE-CYTOSINE PERMEASE FCY2-RELATED"/>
    <property type="match status" value="1"/>
</dbReference>
<comment type="caution">
    <text evidence="9">The sequence shown here is derived from an EMBL/GenBank/DDBJ whole genome shotgun (WGS) entry which is preliminary data.</text>
</comment>
<dbReference type="InterPro" id="IPR001248">
    <property type="entry name" value="Pur-cyt_permease"/>
</dbReference>